<evidence type="ECO:0000313" key="3">
    <source>
        <dbReference type="EMBL" id="KAF7773119.1"/>
    </source>
</evidence>
<sequence length="354" mass="39187">MPGGTPLPKADSDQVQAFAYDEPESLSAYQVCLNFEEQLATTTRVRLVRILGYLLLYAPNRAVRDEVAKCIHSHKDQSDFVDAGAVFECNVIAAFKKYKGRTPTSSKQSSISSLEATKKETETEVSEAPRNHKEAKSQALIRDNWRCVVTGTLHDDAPASVIKAADSPVVVAYTECAHIIPAAMFLSVKPTDSEDKSPKRDYSASILAVLKQFGYVRSAFSGENVHSLANVITMQKDIHDVFERLELYFEATSTQNHYHVKSFSAYPFNAYQRDSVTFSTKNPETFPVPSPEILALHATCCKVAHFSGSAGYIDTLYDDLDQTGVLAIDGTSDDLLRYKLLSLMNSERVDNFDA</sequence>
<accession>A0A8H7F1E9</accession>
<name>A0A8H7F1E9_AGABI</name>
<evidence type="ECO:0000259" key="2">
    <source>
        <dbReference type="Pfam" id="PF13391"/>
    </source>
</evidence>
<dbReference type="Proteomes" id="UP000629468">
    <property type="component" value="Unassembled WGS sequence"/>
</dbReference>
<feature type="region of interest" description="Disordered" evidence="1">
    <location>
        <begin position="101"/>
        <end position="137"/>
    </location>
</feature>
<dbReference type="EMBL" id="JABXXO010000007">
    <property type="protein sequence ID" value="KAF7773119.1"/>
    <property type="molecule type" value="Genomic_DNA"/>
</dbReference>
<protein>
    <recommendedName>
        <fullName evidence="2">HNH nuclease domain-containing protein</fullName>
    </recommendedName>
</protein>
<evidence type="ECO:0000256" key="1">
    <source>
        <dbReference type="SAM" id="MobiDB-lite"/>
    </source>
</evidence>
<feature type="compositionally biased region" description="Basic and acidic residues" evidence="1">
    <location>
        <begin position="116"/>
        <end position="136"/>
    </location>
</feature>
<dbReference type="InterPro" id="IPR003615">
    <property type="entry name" value="HNH_nuc"/>
</dbReference>
<proteinExistence type="predicted"/>
<comment type="caution">
    <text evidence="3">The sequence shown here is derived from an EMBL/GenBank/DDBJ whole genome shotgun (WGS) entry which is preliminary data.</text>
</comment>
<dbReference type="AlphaFoldDB" id="A0A8H7F1E9"/>
<evidence type="ECO:0000313" key="4">
    <source>
        <dbReference type="Proteomes" id="UP000629468"/>
    </source>
</evidence>
<reference evidence="3 4" key="1">
    <citation type="journal article" name="Sci. Rep.">
        <title>Telomere-to-telomere assembled and centromere annotated genomes of the two main subspecies of the button mushroom Agaricus bisporus reveal especially polymorphic chromosome ends.</title>
        <authorList>
            <person name="Sonnenberg A.S.M."/>
            <person name="Sedaghat-Telgerd N."/>
            <person name="Lavrijssen B."/>
            <person name="Ohm R.A."/>
            <person name="Hendrickx P.M."/>
            <person name="Scholtmeijer K."/>
            <person name="Baars J.J.P."/>
            <person name="van Peer A."/>
        </authorList>
    </citation>
    <scope>NUCLEOTIDE SEQUENCE [LARGE SCALE GENOMIC DNA]</scope>
    <source>
        <strain evidence="3 4">H119_p4</strain>
    </source>
</reference>
<organism evidence="3 4">
    <name type="scientific">Agaricus bisporus var. burnettii</name>
    <dbReference type="NCBI Taxonomy" id="192524"/>
    <lineage>
        <taxon>Eukaryota</taxon>
        <taxon>Fungi</taxon>
        <taxon>Dikarya</taxon>
        <taxon>Basidiomycota</taxon>
        <taxon>Agaricomycotina</taxon>
        <taxon>Agaricomycetes</taxon>
        <taxon>Agaricomycetidae</taxon>
        <taxon>Agaricales</taxon>
        <taxon>Agaricineae</taxon>
        <taxon>Agaricaceae</taxon>
        <taxon>Agaricus</taxon>
    </lineage>
</organism>
<feature type="domain" description="HNH nuclease" evidence="2">
    <location>
        <begin position="147"/>
        <end position="249"/>
    </location>
</feature>
<gene>
    <name evidence="3" type="ORF">Agabi119p4_5286</name>
</gene>
<dbReference type="Pfam" id="PF13391">
    <property type="entry name" value="HNH_2"/>
    <property type="match status" value="1"/>
</dbReference>